<gene>
    <name evidence="1" type="ORF">FC756_27205</name>
</gene>
<evidence type="ECO:0000313" key="2">
    <source>
        <dbReference type="Proteomes" id="UP000308744"/>
    </source>
</evidence>
<sequence>MKIMLYSTQMGVANDFIDFIGDEFDFDYEWQPLNEQSEVDSTPHFSLFLLSLQSANSSWLKERVKQLLQLGAHHQSMYFVLINKETISKKSDIELVVSDLHKQLANYIANPQIEVISLKAFKAFVEKEERFMYYDFLLEEYHTIKQLMIGSVDDFQAFLNYHGQALVMKRLQVWYESPYLLFWKNEQVPTIVSYNVPKTILEKLQQTFKVQLMKAPTLDEFTTLKQDQHVISLQYVLEDEISEQPSNNTILIGNSKKNPYIHYFDEKLFELKKLPTDRLYQIEGLVFLDKKGYPKPKSKIKDWHAEIENISGFTDVINNIGVKLV</sequence>
<comment type="caution">
    <text evidence="1">The sequence shown here is derived from an EMBL/GenBank/DDBJ whole genome shotgun (WGS) entry which is preliminary data.</text>
</comment>
<accession>A0A4U2XT84</accession>
<dbReference type="EMBL" id="SZPU01000174">
    <property type="protein sequence ID" value="TKI50960.1"/>
    <property type="molecule type" value="Genomic_DNA"/>
</dbReference>
<name>A0A4U2XT84_9BACI</name>
<organism evidence="1 2">
    <name type="scientific">Lysinibacillus mangiferihumi</name>
    <dbReference type="NCBI Taxonomy" id="1130819"/>
    <lineage>
        <taxon>Bacteria</taxon>
        <taxon>Bacillati</taxon>
        <taxon>Bacillota</taxon>
        <taxon>Bacilli</taxon>
        <taxon>Bacillales</taxon>
        <taxon>Bacillaceae</taxon>
        <taxon>Lysinibacillus</taxon>
    </lineage>
</organism>
<evidence type="ECO:0000313" key="1">
    <source>
        <dbReference type="EMBL" id="TKI50960.1"/>
    </source>
</evidence>
<keyword evidence="2" id="KW-1185">Reference proteome</keyword>
<dbReference type="RefSeq" id="WP_107894736.1">
    <property type="nucleotide sequence ID" value="NZ_PYWM01000005.1"/>
</dbReference>
<proteinExistence type="predicted"/>
<protein>
    <submittedName>
        <fullName evidence="1">Uncharacterized protein</fullName>
    </submittedName>
</protein>
<dbReference type="AlphaFoldDB" id="A0A4U2XT84"/>
<dbReference type="Proteomes" id="UP000308744">
    <property type="component" value="Unassembled WGS sequence"/>
</dbReference>
<reference evidence="1 2" key="1">
    <citation type="submission" date="2019-04" db="EMBL/GenBank/DDBJ databases">
        <title>Lysinibacillus genome sequencing.</title>
        <authorList>
            <person name="Dunlap C."/>
        </authorList>
    </citation>
    <scope>NUCLEOTIDE SEQUENCE [LARGE SCALE GENOMIC DNA]</scope>
    <source>
        <strain evidence="1 2">CCTCC AB 2010389</strain>
    </source>
</reference>